<feature type="domain" description="NAD-dependent epimerase/dehydratase" evidence="2">
    <location>
        <begin position="19"/>
        <end position="252"/>
    </location>
</feature>
<dbReference type="InterPro" id="IPR001509">
    <property type="entry name" value="Epimerase_deHydtase"/>
</dbReference>
<gene>
    <name evidence="3" type="primary">wcvA</name>
    <name evidence="3" type="ORF">TUM17379_14850</name>
</gene>
<dbReference type="SUPFAM" id="SSF51735">
    <property type="entry name" value="NAD(P)-binding Rossmann-fold domains"/>
    <property type="match status" value="1"/>
</dbReference>
<sequence length="350" mass="38879">MNTPQKGCKLNETNKVKYLVTGAAGFIGARVCERLCEAGCEVVGIDNLNDYYEVSLKQARLQKLVDFNHFQFQKLDLADREAMAELFAKGGFKRVIHLGAQAGVRYSIENPYAYADGNLVGTLTVLEGCRHHGIEHLVYASSSSVYGLNKKMPFATTDSVDHPVSFYAATKKANEMMAHSYAHLYGLPTTGLRFFTVYGPWGRPDMAPMLFADAITSGRPIKVFNQGDMSRDFTFIDDIVEGIIRVADKVPKEQSDWTVEQGTPATSSAPYRVYNIGNGSPVRLLDFISELEAALGQKAEKIMLPMQDGDVQATWADTEDLFKAVAYKPQVGISEGVKAFADWFKRYYKK</sequence>
<dbReference type="AlphaFoldDB" id="A0AAD1KCH0"/>
<dbReference type="CDD" id="cd05253">
    <property type="entry name" value="UDP_GE_SDE_e"/>
    <property type="match status" value="1"/>
</dbReference>
<dbReference type="PANTHER" id="PTHR43574">
    <property type="entry name" value="EPIMERASE-RELATED"/>
    <property type="match status" value="1"/>
</dbReference>
<organism evidence="3 4">
    <name type="scientific">Shewanella algae</name>
    <dbReference type="NCBI Taxonomy" id="38313"/>
    <lineage>
        <taxon>Bacteria</taxon>
        <taxon>Pseudomonadati</taxon>
        <taxon>Pseudomonadota</taxon>
        <taxon>Gammaproteobacteria</taxon>
        <taxon>Alteromonadales</taxon>
        <taxon>Shewanellaceae</taxon>
        <taxon>Shewanella</taxon>
    </lineage>
</organism>
<evidence type="ECO:0000313" key="3">
    <source>
        <dbReference type="EMBL" id="BCV44467.1"/>
    </source>
</evidence>
<proteinExistence type="predicted"/>
<dbReference type="InterPro" id="IPR036291">
    <property type="entry name" value="NAD(P)-bd_dom_sf"/>
</dbReference>
<evidence type="ECO:0000256" key="1">
    <source>
        <dbReference type="ARBA" id="ARBA00023027"/>
    </source>
</evidence>
<dbReference type="PRINTS" id="PR01713">
    <property type="entry name" value="NUCEPIMERASE"/>
</dbReference>
<dbReference type="Pfam" id="PF01370">
    <property type="entry name" value="Epimerase"/>
    <property type="match status" value="1"/>
</dbReference>
<name>A0AAD1KCH0_9GAMM</name>
<dbReference type="Proteomes" id="UP000825078">
    <property type="component" value="Chromosome"/>
</dbReference>
<evidence type="ECO:0000313" key="4">
    <source>
        <dbReference type="Proteomes" id="UP000825078"/>
    </source>
</evidence>
<accession>A0AAD1KCH0</accession>
<reference evidence="3" key="1">
    <citation type="submission" date="2021-05" db="EMBL/GenBank/DDBJ databases">
        <title>Molecular characterization for Shewanella algae harboring chromosomal blaOXA-55-like strains isolated from clinical and environment sample.</title>
        <authorList>
            <person name="Ohama Y."/>
            <person name="Aoki K."/>
            <person name="Harada S."/>
            <person name="Moriya K."/>
            <person name="Ishii Y."/>
            <person name="Tateda K."/>
        </authorList>
    </citation>
    <scope>NUCLEOTIDE SEQUENCE</scope>
    <source>
        <strain evidence="3">TUM17379</strain>
    </source>
</reference>
<protein>
    <submittedName>
        <fullName evidence="3">NAD-dependent epimerase</fullName>
    </submittedName>
</protein>
<dbReference type="EMBL" id="AP024613">
    <property type="protein sequence ID" value="BCV44467.1"/>
    <property type="molecule type" value="Genomic_DNA"/>
</dbReference>
<dbReference type="Gene3D" id="3.40.50.720">
    <property type="entry name" value="NAD(P)-binding Rossmann-like Domain"/>
    <property type="match status" value="1"/>
</dbReference>
<evidence type="ECO:0000259" key="2">
    <source>
        <dbReference type="Pfam" id="PF01370"/>
    </source>
</evidence>
<keyword evidence="1" id="KW-0520">NAD</keyword>